<comment type="caution">
    <text evidence="2">The sequence shown here is derived from an EMBL/GenBank/DDBJ whole genome shotgun (WGS) entry which is preliminary data.</text>
</comment>
<dbReference type="Proteomes" id="UP001066276">
    <property type="component" value="Chromosome 6"/>
</dbReference>
<proteinExistence type="predicted"/>
<gene>
    <name evidence="2" type="ORF">NDU88_001100</name>
</gene>
<keyword evidence="3" id="KW-1185">Reference proteome</keyword>
<feature type="non-terminal residue" evidence="2">
    <location>
        <position position="1"/>
    </location>
</feature>
<feature type="compositionally biased region" description="Low complexity" evidence="1">
    <location>
        <begin position="119"/>
        <end position="131"/>
    </location>
</feature>
<evidence type="ECO:0000313" key="3">
    <source>
        <dbReference type="Proteomes" id="UP001066276"/>
    </source>
</evidence>
<organism evidence="2 3">
    <name type="scientific">Pleurodeles waltl</name>
    <name type="common">Iberian ribbed newt</name>
    <dbReference type="NCBI Taxonomy" id="8319"/>
    <lineage>
        <taxon>Eukaryota</taxon>
        <taxon>Metazoa</taxon>
        <taxon>Chordata</taxon>
        <taxon>Craniata</taxon>
        <taxon>Vertebrata</taxon>
        <taxon>Euteleostomi</taxon>
        <taxon>Amphibia</taxon>
        <taxon>Batrachia</taxon>
        <taxon>Caudata</taxon>
        <taxon>Salamandroidea</taxon>
        <taxon>Salamandridae</taxon>
        <taxon>Pleurodelinae</taxon>
        <taxon>Pleurodeles</taxon>
    </lineage>
</organism>
<protein>
    <submittedName>
        <fullName evidence="2">Uncharacterized protein</fullName>
    </submittedName>
</protein>
<name>A0AAV7Q523_PLEWA</name>
<dbReference type="AlphaFoldDB" id="A0AAV7Q523"/>
<evidence type="ECO:0000313" key="2">
    <source>
        <dbReference type="EMBL" id="KAJ1134649.1"/>
    </source>
</evidence>
<evidence type="ECO:0000256" key="1">
    <source>
        <dbReference type="SAM" id="MobiDB-lite"/>
    </source>
</evidence>
<reference evidence="2" key="1">
    <citation type="journal article" date="2022" name="bioRxiv">
        <title>Sequencing and chromosome-scale assembly of the giantPleurodeles waltlgenome.</title>
        <authorList>
            <person name="Brown T."/>
            <person name="Elewa A."/>
            <person name="Iarovenko S."/>
            <person name="Subramanian E."/>
            <person name="Araus A.J."/>
            <person name="Petzold A."/>
            <person name="Susuki M."/>
            <person name="Suzuki K.-i.T."/>
            <person name="Hayashi T."/>
            <person name="Toyoda A."/>
            <person name="Oliveira C."/>
            <person name="Osipova E."/>
            <person name="Leigh N.D."/>
            <person name="Simon A."/>
            <person name="Yun M.H."/>
        </authorList>
    </citation>
    <scope>NUCLEOTIDE SEQUENCE</scope>
    <source>
        <strain evidence="2">20211129_DDA</strain>
        <tissue evidence="2">Liver</tissue>
    </source>
</reference>
<sequence length="201" mass="21367">AVIFLPWGTYRALPTGSLIAWDRDDTGAQGKCSSPWPRWKRGAKLPAVFQGAALIPGLSVPTAGDSADSGRSRHRVPTRKPPGGHRGAAEATGEREPHAAMGCLPPTLEGRPGRRPNRGRGSLGPRSGLGPCVMRWLPPGQERPEVLRPGLTPGAESNERPGRGGAALRRNTSLPLSGREYKGQRPGCGGNSLQLVDWPWT</sequence>
<dbReference type="EMBL" id="JANPWB010000010">
    <property type="protein sequence ID" value="KAJ1134649.1"/>
    <property type="molecule type" value="Genomic_DNA"/>
</dbReference>
<feature type="region of interest" description="Disordered" evidence="1">
    <location>
        <begin position="57"/>
        <end position="201"/>
    </location>
</feature>
<accession>A0AAV7Q523</accession>